<dbReference type="NCBIfam" id="NF040466">
    <property type="entry name" value="ydjY_domain"/>
    <property type="match status" value="1"/>
</dbReference>
<feature type="signal peptide" evidence="1">
    <location>
        <begin position="1"/>
        <end position="30"/>
    </location>
</feature>
<dbReference type="KEGG" id="llh:I41_22860"/>
<protein>
    <submittedName>
        <fullName evidence="2">Uncharacterized protein</fullName>
    </submittedName>
</protein>
<gene>
    <name evidence="2" type="ORF">I41_22860</name>
</gene>
<dbReference type="InterPro" id="IPR047750">
    <property type="entry name" value="YdjY-like"/>
</dbReference>
<dbReference type="RefSeq" id="WP_145432594.1">
    <property type="nucleotide sequence ID" value="NZ_CP036339.1"/>
</dbReference>
<dbReference type="Proteomes" id="UP000317909">
    <property type="component" value="Chromosome"/>
</dbReference>
<name>A0A517TXK3_9BACT</name>
<evidence type="ECO:0000256" key="1">
    <source>
        <dbReference type="SAM" id="SignalP"/>
    </source>
</evidence>
<sequence length="255" mass="28028" precursor="true">MHLVVVVHCVRLIAVGTLSSLLMWATPAHAQFGGAAPKATSATEGKVVDPPKLPAPEGAKRLTKADEVWVDTKNHRIFVDGYVSLREGFLEMLACLAGTKEHESILGVRTKAQTVHAALLAVGAETGHPVQFRPKFAPPTGTEIEIEVQWLDDKGQWQKARAQDWIRDSKTKKPMTQPWVFAGSGFWKDEQGKDFYMAESGDLICVSNFTTAMLDIPIESSQSNEGLLFEANSEKIPPLGTPVRMLLTPKLKEKK</sequence>
<dbReference type="OrthoDB" id="247135at2"/>
<dbReference type="AlphaFoldDB" id="A0A517TXK3"/>
<organism evidence="2 3">
    <name type="scientific">Lacipirellula limnantheis</name>
    <dbReference type="NCBI Taxonomy" id="2528024"/>
    <lineage>
        <taxon>Bacteria</taxon>
        <taxon>Pseudomonadati</taxon>
        <taxon>Planctomycetota</taxon>
        <taxon>Planctomycetia</taxon>
        <taxon>Pirellulales</taxon>
        <taxon>Lacipirellulaceae</taxon>
        <taxon>Lacipirellula</taxon>
    </lineage>
</organism>
<dbReference type="EMBL" id="CP036339">
    <property type="protein sequence ID" value="QDT73097.1"/>
    <property type="molecule type" value="Genomic_DNA"/>
</dbReference>
<accession>A0A517TXK3</accession>
<feature type="chain" id="PRO_5022187255" evidence="1">
    <location>
        <begin position="31"/>
        <end position="255"/>
    </location>
</feature>
<keyword evidence="1" id="KW-0732">Signal</keyword>
<evidence type="ECO:0000313" key="3">
    <source>
        <dbReference type="Proteomes" id="UP000317909"/>
    </source>
</evidence>
<evidence type="ECO:0000313" key="2">
    <source>
        <dbReference type="EMBL" id="QDT73097.1"/>
    </source>
</evidence>
<keyword evidence="3" id="KW-1185">Reference proteome</keyword>
<proteinExistence type="predicted"/>
<reference evidence="2 3" key="1">
    <citation type="submission" date="2019-02" db="EMBL/GenBank/DDBJ databases">
        <title>Deep-cultivation of Planctomycetes and their phenomic and genomic characterization uncovers novel biology.</title>
        <authorList>
            <person name="Wiegand S."/>
            <person name="Jogler M."/>
            <person name="Boedeker C."/>
            <person name="Pinto D."/>
            <person name="Vollmers J."/>
            <person name="Rivas-Marin E."/>
            <person name="Kohn T."/>
            <person name="Peeters S.H."/>
            <person name="Heuer A."/>
            <person name="Rast P."/>
            <person name="Oberbeckmann S."/>
            <person name="Bunk B."/>
            <person name="Jeske O."/>
            <person name="Meyerdierks A."/>
            <person name="Storesund J.E."/>
            <person name="Kallscheuer N."/>
            <person name="Luecker S."/>
            <person name="Lage O.M."/>
            <person name="Pohl T."/>
            <person name="Merkel B.J."/>
            <person name="Hornburger P."/>
            <person name="Mueller R.-W."/>
            <person name="Bruemmer F."/>
            <person name="Labrenz M."/>
            <person name="Spormann A.M."/>
            <person name="Op den Camp H."/>
            <person name="Overmann J."/>
            <person name="Amann R."/>
            <person name="Jetten M.S.M."/>
            <person name="Mascher T."/>
            <person name="Medema M.H."/>
            <person name="Devos D.P."/>
            <person name="Kaster A.-K."/>
            <person name="Ovreas L."/>
            <person name="Rohde M."/>
            <person name="Galperin M.Y."/>
            <person name="Jogler C."/>
        </authorList>
    </citation>
    <scope>NUCLEOTIDE SEQUENCE [LARGE SCALE GENOMIC DNA]</scope>
    <source>
        <strain evidence="2 3">I41</strain>
    </source>
</reference>